<feature type="compositionally biased region" description="Polar residues" evidence="1">
    <location>
        <begin position="241"/>
        <end position="251"/>
    </location>
</feature>
<feature type="region of interest" description="Disordered" evidence="1">
    <location>
        <begin position="214"/>
        <end position="251"/>
    </location>
</feature>
<evidence type="ECO:0000256" key="2">
    <source>
        <dbReference type="SAM" id="SignalP"/>
    </source>
</evidence>
<accession>A0AAW2BQ78</accession>
<dbReference type="Proteomes" id="UP001459277">
    <property type="component" value="Unassembled WGS sequence"/>
</dbReference>
<evidence type="ECO:0000313" key="4">
    <source>
        <dbReference type="Proteomes" id="UP001459277"/>
    </source>
</evidence>
<keyword evidence="2" id="KW-0732">Signal</keyword>
<name>A0AAW2BQ78_9ROSI</name>
<dbReference type="Pfam" id="PF03004">
    <property type="entry name" value="Transposase_24"/>
    <property type="match status" value="1"/>
</dbReference>
<reference evidence="3 4" key="1">
    <citation type="submission" date="2024-01" db="EMBL/GenBank/DDBJ databases">
        <title>A telomere-to-telomere, gap-free genome of sweet tea (Lithocarpus litseifolius).</title>
        <authorList>
            <person name="Zhou J."/>
        </authorList>
    </citation>
    <scope>NUCLEOTIDE SEQUENCE [LARGE SCALE GENOMIC DNA]</scope>
    <source>
        <strain evidence="3">Zhou-2022a</strain>
        <tissue evidence="3">Leaf</tissue>
    </source>
</reference>
<keyword evidence="4" id="KW-1185">Reference proteome</keyword>
<organism evidence="3 4">
    <name type="scientific">Lithocarpus litseifolius</name>
    <dbReference type="NCBI Taxonomy" id="425828"/>
    <lineage>
        <taxon>Eukaryota</taxon>
        <taxon>Viridiplantae</taxon>
        <taxon>Streptophyta</taxon>
        <taxon>Embryophyta</taxon>
        <taxon>Tracheophyta</taxon>
        <taxon>Spermatophyta</taxon>
        <taxon>Magnoliopsida</taxon>
        <taxon>eudicotyledons</taxon>
        <taxon>Gunneridae</taxon>
        <taxon>Pentapetalae</taxon>
        <taxon>rosids</taxon>
        <taxon>fabids</taxon>
        <taxon>Fagales</taxon>
        <taxon>Fagaceae</taxon>
        <taxon>Lithocarpus</taxon>
    </lineage>
</organism>
<sequence>MASFLSFHSFVLHCNLTQLGVLIDPEDVPAGGAVIVLNKHGPNQFDDIWNMPLGKKLFLDLNKAGQLVGKNARSWARPHPTYQADEMGTLTDWEVVEGPQIRVEGDELSKDNKDRRGKQMELHTLGSITVAQTTDSIAKKKGRQLEKGEMYEVAYSHRDDTTVNATTEANIAKMKQLIATGSQLQGNNIEAGILWQPNNSFGQVISAKRGGHVRGVGFGPNHSGNRTSSMDDSTPPPTSTATNQKVMELSS</sequence>
<feature type="chain" id="PRO_5044025139" evidence="2">
    <location>
        <begin position="24"/>
        <end position="251"/>
    </location>
</feature>
<gene>
    <name evidence="3" type="ORF">SO802_028196</name>
</gene>
<feature type="signal peptide" evidence="2">
    <location>
        <begin position="1"/>
        <end position="23"/>
    </location>
</feature>
<dbReference type="InterPro" id="IPR004252">
    <property type="entry name" value="Probable_transposase_24"/>
</dbReference>
<evidence type="ECO:0000256" key="1">
    <source>
        <dbReference type="SAM" id="MobiDB-lite"/>
    </source>
</evidence>
<dbReference type="EMBL" id="JAZDWU010000010">
    <property type="protein sequence ID" value="KAK9987957.1"/>
    <property type="molecule type" value="Genomic_DNA"/>
</dbReference>
<dbReference type="AlphaFoldDB" id="A0AAW2BQ78"/>
<evidence type="ECO:0000313" key="3">
    <source>
        <dbReference type="EMBL" id="KAK9987957.1"/>
    </source>
</evidence>
<protein>
    <submittedName>
        <fullName evidence="3">Uncharacterized protein</fullName>
    </submittedName>
</protein>
<comment type="caution">
    <text evidence="3">The sequence shown here is derived from an EMBL/GenBank/DDBJ whole genome shotgun (WGS) entry which is preliminary data.</text>
</comment>
<proteinExistence type="predicted"/>